<evidence type="ECO:0000256" key="1">
    <source>
        <dbReference type="SAM" id="MobiDB-lite"/>
    </source>
</evidence>
<dbReference type="Gramene" id="OIW19221">
    <property type="protein sequence ID" value="OIW19221"/>
    <property type="gene ID" value="TanjilG_20346"/>
</dbReference>
<dbReference type="InterPro" id="IPR039611">
    <property type="entry name" value="VQ_4/11/13/19/31/33"/>
</dbReference>
<proteinExistence type="predicted"/>
<dbReference type="Proteomes" id="UP000188354">
    <property type="component" value="Chromosome LG01"/>
</dbReference>
<name>A0A4P1RW87_LUPAN</name>
<gene>
    <name evidence="2" type="ORF">TanjilG_20346</name>
</gene>
<dbReference type="PANTHER" id="PTHR33402:SF19">
    <property type="entry name" value="VQ MOTIF-CONTAINING PROTEIN 11"/>
    <property type="match status" value="1"/>
</dbReference>
<reference evidence="2 3" key="1">
    <citation type="journal article" date="2017" name="Plant Biotechnol. J.">
        <title>A comprehensive draft genome sequence for lupin (Lupinus angustifolius), an emerging health food: insights into plant-microbe interactions and legume evolution.</title>
        <authorList>
            <person name="Hane J.K."/>
            <person name="Ming Y."/>
            <person name="Kamphuis L.G."/>
            <person name="Nelson M.N."/>
            <person name="Garg G."/>
            <person name="Atkins C.A."/>
            <person name="Bayer P.E."/>
            <person name="Bravo A."/>
            <person name="Bringans S."/>
            <person name="Cannon S."/>
            <person name="Edwards D."/>
            <person name="Foley R."/>
            <person name="Gao L.L."/>
            <person name="Harrison M.J."/>
            <person name="Huang W."/>
            <person name="Hurgobin B."/>
            <person name="Li S."/>
            <person name="Liu C.W."/>
            <person name="McGrath A."/>
            <person name="Morahan G."/>
            <person name="Murray J."/>
            <person name="Weller J."/>
            <person name="Jian J."/>
            <person name="Singh K.B."/>
        </authorList>
    </citation>
    <scope>NUCLEOTIDE SEQUENCE [LARGE SCALE GENOMIC DNA]</scope>
    <source>
        <strain evidence="3">cv. Tanjil</strain>
        <tissue evidence="2">Whole plant</tissue>
    </source>
</reference>
<feature type="compositionally biased region" description="Polar residues" evidence="1">
    <location>
        <begin position="67"/>
        <end position="76"/>
    </location>
</feature>
<evidence type="ECO:0008006" key="4">
    <source>
        <dbReference type="Google" id="ProtNLM"/>
    </source>
</evidence>
<evidence type="ECO:0000313" key="3">
    <source>
        <dbReference type="Proteomes" id="UP000188354"/>
    </source>
</evidence>
<dbReference type="PANTHER" id="PTHR33402">
    <property type="entry name" value="VQ MOTIF-CONTAINING PROTEIN 11-LIKE"/>
    <property type="match status" value="1"/>
</dbReference>
<keyword evidence="3" id="KW-1185">Reference proteome</keyword>
<protein>
    <recommendedName>
        <fullName evidence="4">VQ domain-containing protein</fullName>
    </recommendedName>
</protein>
<sequence>MNNHVVGSGRGVFYMGEMVNVMASPASPLEMLARGSPRTPRSPQQEEEEEEKRVVVEKGFYLHPISPLNTPTSSQPPKLLPLFPLHSPNSHHS</sequence>
<organism evidence="2 3">
    <name type="scientific">Lupinus angustifolius</name>
    <name type="common">Narrow-leaved blue lupine</name>
    <dbReference type="NCBI Taxonomy" id="3871"/>
    <lineage>
        <taxon>Eukaryota</taxon>
        <taxon>Viridiplantae</taxon>
        <taxon>Streptophyta</taxon>
        <taxon>Embryophyta</taxon>
        <taxon>Tracheophyta</taxon>
        <taxon>Spermatophyta</taxon>
        <taxon>Magnoliopsida</taxon>
        <taxon>eudicotyledons</taxon>
        <taxon>Gunneridae</taxon>
        <taxon>Pentapetalae</taxon>
        <taxon>rosids</taxon>
        <taxon>fabids</taxon>
        <taxon>Fabales</taxon>
        <taxon>Fabaceae</taxon>
        <taxon>Papilionoideae</taxon>
        <taxon>50 kb inversion clade</taxon>
        <taxon>genistoids sensu lato</taxon>
        <taxon>core genistoids</taxon>
        <taxon>Genisteae</taxon>
        <taxon>Lupinus</taxon>
    </lineage>
</organism>
<feature type="region of interest" description="Disordered" evidence="1">
    <location>
        <begin position="27"/>
        <end position="93"/>
    </location>
</feature>
<dbReference type="AlphaFoldDB" id="A0A4P1RW87"/>
<dbReference type="EMBL" id="CM007361">
    <property type="protein sequence ID" value="OIW19221.1"/>
    <property type="molecule type" value="Genomic_DNA"/>
</dbReference>
<evidence type="ECO:0000313" key="2">
    <source>
        <dbReference type="EMBL" id="OIW19221.1"/>
    </source>
</evidence>
<accession>A0A4P1RW87</accession>